<evidence type="ECO:0000313" key="2">
    <source>
        <dbReference type="EMBL" id="PKY04862.1"/>
    </source>
</evidence>
<protein>
    <submittedName>
        <fullName evidence="2">Uncharacterized protein</fullName>
    </submittedName>
</protein>
<reference evidence="2" key="1">
    <citation type="submission" date="2016-12" db="EMBL/GenBank/DDBJ databases">
        <title>The genomes of Aspergillus section Nigri reveals drivers in fungal speciation.</title>
        <authorList>
            <consortium name="DOE Joint Genome Institute"/>
            <person name="Vesth T.C."/>
            <person name="Nybo J."/>
            <person name="Theobald S."/>
            <person name="Brandl J."/>
            <person name="Frisvad J.C."/>
            <person name="Nielsen K.F."/>
            <person name="Lyhne E.K."/>
            <person name="Kogle M.E."/>
            <person name="Kuo A."/>
            <person name="Riley R."/>
            <person name="Clum A."/>
            <person name="Nolan M."/>
            <person name="Lipzen A."/>
            <person name="Salamov A."/>
            <person name="Henrissat B."/>
            <person name="Wiebenga A."/>
            <person name="De vries R.P."/>
            <person name="Grigoriev I.V."/>
            <person name="Mortensen U.H."/>
            <person name="Andersen M.R."/>
            <person name="Baker S.E."/>
        </authorList>
    </citation>
    <scope>NUCLEOTIDE SEQUENCE</scope>
    <source>
        <strain evidence="2">IBT 28561</strain>
    </source>
</reference>
<keyword evidence="3" id="KW-1185">Reference proteome</keyword>
<dbReference type="GeneID" id="36540279"/>
<accession>A0A2I1D4Q9</accession>
<dbReference type="VEuPathDB" id="FungiDB:P168DRAFT_140588"/>
<proteinExistence type="predicted"/>
<dbReference type="AlphaFoldDB" id="A0A2I1D4Q9"/>
<keyword evidence="1" id="KW-1133">Transmembrane helix</keyword>
<dbReference type="RefSeq" id="XP_024693456.1">
    <property type="nucleotide sequence ID" value="XM_024832757.1"/>
</dbReference>
<gene>
    <name evidence="2" type="ORF">P168DRAFT_140588</name>
</gene>
<dbReference type="Proteomes" id="UP000234254">
    <property type="component" value="Unassembled WGS sequence"/>
</dbReference>
<organism evidence="2 3">
    <name type="scientific">Aspergillus campestris (strain IBT 28561)</name>
    <dbReference type="NCBI Taxonomy" id="1392248"/>
    <lineage>
        <taxon>Eukaryota</taxon>
        <taxon>Fungi</taxon>
        <taxon>Dikarya</taxon>
        <taxon>Ascomycota</taxon>
        <taxon>Pezizomycotina</taxon>
        <taxon>Eurotiomycetes</taxon>
        <taxon>Eurotiomycetidae</taxon>
        <taxon>Eurotiales</taxon>
        <taxon>Aspergillaceae</taxon>
        <taxon>Aspergillus</taxon>
        <taxon>Aspergillus subgen. Circumdati</taxon>
    </lineage>
</organism>
<evidence type="ECO:0000256" key="1">
    <source>
        <dbReference type="SAM" id="Phobius"/>
    </source>
</evidence>
<evidence type="ECO:0000313" key="3">
    <source>
        <dbReference type="Proteomes" id="UP000234254"/>
    </source>
</evidence>
<keyword evidence="1" id="KW-0472">Membrane</keyword>
<sequence>MRYSNHTACHSGVHIILAISSGKAAGAEKETNEIACLSVIGLHFSPLTLSFFFLYCCTL</sequence>
<keyword evidence="1" id="KW-0812">Transmembrane</keyword>
<feature type="transmembrane region" description="Helical" evidence="1">
    <location>
        <begin position="34"/>
        <end position="57"/>
    </location>
</feature>
<name>A0A2I1D4Q9_ASPC2</name>
<dbReference type="EMBL" id="MSFM01000005">
    <property type="protein sequence ID" value="PKY04862.1"/>
    <property type="molecule type" value="Genomic_DNA"/>
</dbReference>
<comment type="caution">
    <text evidence="2">The sequence shown here is derived from an EMBL/GenBank/DDBJ whole genome shotgun (WGS) entry which is preliminary data.</text>
</comment>